<gene>
    <name evidence="5" type="ORF">FSP39_016710</name>
</gene>
<dbReference type="InterPro" id="IPR036259">
    <property type="entry name" value="MFS_trans_sf"/>
</dbReference>
<evidence type="ECO:0000256" key="4">
    <source>
        <dbReference type="SAM" id="Phobius"/>
    </source>
</evidence>
<feature type="transmembrane region" description="Helical" evidence="4">
    <location>
        <begin position="114"/>
        <end position="134"/>
    </location>
</feature>
<dbReference type="EMBL" id="VSWD01000001">
    <property type="protein sequence ID" value="KAK3108830.1"/>
    <property type="molecule type" value="Genomic_DNA"/>
</dbReference>
<dbReference type="InterPro" id="IPR011701">
    <property type="entry name" value="MFS"/>
</dbReference>
<dbReference type="Proteomes" id="UP001186944">
    <property type="component" value="Unassembled WGS sequence"/>
</dbReference>
<feature type="transmembrane region" description="Helical" evidence="4">
    <location>
        <begin position="77"/>
        <end position="94"/>
    </location>
</feature>
<evidence type="ECO:0000313" key="5">
    <source>
        <dbReference type="EMBL" id="KAK3108830.1"/>
    </source>
</evidence>
<feature type="transmembrane region" description="Helical" evidence="4">
    <location>
        <begin position="295"/>
        <end position="314"/>
    </location>
</feature>
<dbReference type="SUPFAM" id="SSF103473">
    <property type="entry name" value="MFS general substrate transporter"/>
    <property type="match status" value="1"/>
</dbReference>
<sequence>MAGQIGPSFLDLQLITNVSLDRASAFFTAGGVGYLTGSLLTGYVFDRIKDKVFVVFISVVGMGVTTAAIPFCYIYELMVFVQLVRGITCGGLDTSGNTLLSRTWGSHGRMIMQALHFGFALGGALSPLALAPFLTTERSEIDPLNLTKLREDWNNSAVSNTSEMNNDFRNNSTPSNWTARDNKYDGESTLYIAYAITAAMIIGCSFPAFVISIQNRRMRKHEKKKKLENNLQSDHKREAKHHVKITKRMKTMVTINLVLCFMFSVATEESFTAFLSTFCVRELKWTKMTGALITSVFWGAFALGRLAGIILVMVLSPSTLIFVYATLEVLSLFAILISVSLQFSTGMWIFSPVVGFAMSLIFPCMFTWTEVSFMPITGRLSSLFMVVTCIASSINPIYLGEIMDRFSNMWFIYLLTGEAVVFYMFFIIAFYVSKERLKEEKNTQDMAIEIKDIQ</sequence>
<dbReference type="PANTHER" id="PTHR23121">
    <property type="entry name" value="SODIUM-DEPENDENT GLUCOSE TRANSPORTER 1"/>
    <property type="match status" value="1"/>
</dbReference>
<feature type="transmembrane region" description="Helical" evidence="4">
    <location>
        <begin position="23"/>
        <end position="45"/>
    </location>
</feature>
<feature type="transmembrane region" description="Helical" evidence="4">
    <location>
        <begin position="52"/>
        <end position="71"/>
    </location>
</feature>
<feature type="transmembrane region" description="Helical" evidence="4">
    <location>
        <begin position="253"/>
        <end position="275"/>
    </location>
</feature>
<dbReference type="AlphaFoldDB" id="A0AA88YU82"/>
<feature type="transmembrane region" description="Helical" evidence="4">
    <location>
        <begin position="410"/>
        <end position="432"/>
    </location>
</feature>
<evidence type="ECO:0000256" key="3">
    <source>
        <dbReference type="ARBA" id="ARBA00023136"/>
    </source>
</evidence>
<keyword evidence="3 4" id="KW-0472">Membrane</keyword>
<name>A0AA88YU82_PINIB</name>
<evidence type="ECO:0000313" key="6">
    <source>
        <dbReference type="Proteomes" id="UP001186944"/>
    </source>
</evidence>
<feature type="transmembrane region" description="Helical" evidence="4">
    <location>
        <begin position="380"/>
        <end position="398"/>
    </location>
</feature>
<keyword evidence="1 4" id="KW-0812">Transmembrane</keyword>
<feature type="transmembrane region" description="Helical" evidence="4">
    <location>
        <begin position="347"/>
        <end position="368"/>
    </location>
</feature>
<feature type="transmembrane region" description="Helical" evidence="4">
    <location>
        <begin position="191"/>
        <end position="213"/>
    </location>
</feature>
<proteinExistence type="predicted"/>
<evidence type="ECO:0000256" key="1">
    <source>
        <dbReference type="ARBA" id="ARBA00022692"/>
    </source>
</evidence>
<comment type="caution">
    <text evidence="5">The sequence shown here is derived from an EMBL/GenBank/DDBJ whole genome shotgun (WGS) entry which is preliminary data.</text>
</comment>
<accession>A0AA88YU82</accession>
<evidence type="ECO:0000256" key="2">
    <source>
        <dbReference type="ARBA" id="ARBA00022989"/>
    </source>
</evidence>
<feature type="transmembrane region" description="Helical" evidence="4">
    <location>
        <begin position="321"/>
        <end position="341"/>
    </location>
</feature>
<reference evidence="5" key="1">
    <citation type="submission" date="2019-08" db="EMBL/GenBank/DDBJ databases">
        <title>The improved chromosome-level genome for the pearl oyster Pinctada fucata martensii using PacBio sequencing and Hi-C.</title>
        <authorList>
            <person name="Zheng Z."/>
        </authorList>
    </citation>
    <scope>NUCLEOTIDE SEQUENCE</scope>
    <source>
        <strain evidence="5">ZZ-2019</strain>
        <tissue evidence="5">Adductor muscle</tissue>
    </source>
</reference>
<keyword evidence="6" id="KW-1185">Reference proteome</keyword>
<dbReference type="GO" id="GO:0022857">
    <property type="term" value="F:transmembrane transporter activity"/>
    <property type="evidence" value="ECO:0007669"/>
    <property type="project" value="InterPro"/>
</dbReference>
<organism evidence="5 6">
    <name type="scientific">Pinctada imbricata</name>
    <name type="common">Atlantic pearl-oyster</name>
    <name type="synonym">Pinctada martensii</name>
    <dbReference type="NCBI Taxonomy" id="66713"/>
    <lineage>
        <taxon>Eukaryota</taxon>
        <taxon>Metazoa</taxon>
        <taxon>Spiralia</taxon>
        <taxon>Lophotrochozoa</taxon>
        <taxon>Mollusca</taxon>
        <taxon>Bivalvia</taxon>
        <taxon>Autobranchia</taxon>
        <taxon>Pteriomorphia</taxon>
        <taxon>Pterioida</taxon>
        <taxon>Pterioidea</taxon>
        <taxon>Pteriidae</taxon>
        <taxon>Pinctada</taxon>
    </lineage>
</organism>
<protein>
    <submittedName>
        <fullName evidence="5">Uncharacterized protein</fullName>
    </submittedName>
</protein>
<dbReference type="PANTHER" id="PTHR23121:SF9">
    <property type="entry name" value="SODIUM-DEPENDENT GLUCOSE TRANSPORTER 1"/>
    <property type="match status" value="1"/>
</dbReference>
<dbReference type="Gene3D" id="1.20.1250.20">
    <property type="entry name" value="MFS general substrate transporter like domains"/>
    <property type="match status" value="2"/>
</dbReference>
<dbReference type="Pfam" id="PF07690">
    <property type="entry name" value="MFS_1"/>
    <property type="match status" value="2"/>
</dbReference>
<keyword evidence="2 4" id="KW-1133">Transmembrane helix</keyword>